<dbReference type="EMBL" id="JAKZHW010000001">
    <property type="protein sequence ID" value="MCH8614853.1"/>
    <property type="molecule type" value="Genomic_DNA"/>
</dbReference>
<dbReference type="RefSeq" id="WP_241445467.1">
    <property type="nucleotide sequence ID" value="NZ_JAKZHW010000001.1"/>
</dbReference>
<name>A0ABS9VJG4_9SPHN</name>
<evidence type="ECO:0000313" key="2">
    <source>
        <dbReference type="Proteomes" id="UP001203058"/>
    </source>
</evidence>
<comment type="caution">
    <text evidence="1">The sequence shown here is derived from an EMBL/GenBank/DDBJ whole genome shotgun (WGS) entry which is preliminary data.</text>
</comment>
<organism evidence="1 2">
    <name type="scientific">Sphingomonas telluris</name>
    <dbReference type="NCBI Taxonomy" id="2907998"/>
    <lineage>
        <taxon>Bacteria</taxon>
        <taxon>Pseudomonadati</taxon>
        <taxon>Pseudomonadota</taxon>
        <taxon>Alphaproteobacteria</taxon>
        <taxon>Sphingomonadales</taxon>
        <taxon>Sphingomonadaceae</taxon>
        <taxon>Sphingomonas</taxon>
    </lineage>
</organism>
<evidence type="ECO:0000313" key="1">
    <source>
        <dbReference type="EMBL" id="MCH8614853.1"/>
    </source>
</evidence>
<reference evidence="1 2" key="1">
    <citation type="submission" date="2022-03" db="EMBL/GenBank/DDBJ databases">
        <authorList>
            <person name="Jo J.-H."/>
            <person name="Im W.-T."/>
        </authorList>
    </citation>
    <scope>NUCLEOTIDE SEQUENCE [LARGE SCALE GENOMIC DNA]</scope>
    <source>
        <strain evidence="1 2">SM33</strain>
    </source>
</reference>
<keyword evidence="2" id="KW-1185">Reference proteome</keyword>
<proteinExistence type="predicted"/>
<sequence>MLWLLVFAQAVPSVPAPPRVQAKAAVRVMRADKVTAETWAKAGPAARRELLRTDEGGRPIVIRTIEHQ</sequence>
<protein>
    <submittedName>
        <fullName evidence="1">Uncharacterized protein</fullName>
    </submittedName>
</protein>
<accession>A0ABS9VJG4</accession>
<dbReference type="Proteomes" id="UP001203058">
    <property type="component" value="Unassembled WGS sequence"/>
</dbReference>
<gene>
    <name evidence="1" type="ORF">LZ016_01860</name>
</gene>